<feature type="signal peptide" evidence="2">
    <location>
        <begin position="1"/>
        <end position="25"/>
    </location>
</feature>
<feature type="region of interest" description="Disordered" evidence="1">
    <location>
        <begin position="27"/>
        <end position="61"/>
    </location>
</feature>
<evidence type="ECO:0000256" key="2">
    <source>
        <dbReference type="SAM" id="SignalP"/>
    </source>
</evidence>
<protein>
    <recommendedName>
        <fullName evidence="4">DUF5666 domain-containing protein</fullName>
    </recommendedName>
</protein>
<reference evidence="3" key="1">
    <citation type="submission" date="2024-05" db="EMBL/GenBank/DDBJ databases">
        <authorList>
            <person name="Bunk B."/>
            <person name="Swiderski J."/>
            <person name="Sproer C."/>
            <person name="Thiel V."/>
        </authorList>
    </citation>
    <scope>NUCLEOTIDE SEQUENCE</scope>
    <source>
        <strain evidence="3">DSM 17735</strain>
    </source>
</reference>
<sequence length="243" mass="26156">MRRLPGYLVVMASAIVLMLGAPARAQNAPPDHKVIPRSQTSDAAAESHTPKAAQDAAEPEHIRGQVTRVDASSITVKTGDGKTLGIGLNNDTTFIGLTKGSFADVDFGVYVGAVAVKLEEYSPIVRDSAVWLHKGFELRVIDEKLRGIALGHKKWDLTPDSIIAHGWVDDLEIRVLSIKWGSTDYDETDVEVPRDVPVYKMSLGDKGLITLGARVFVGAHKGSDGKYVAAFVFVGKDGIVPLL</sequence>
<evidence type="ECO:0008006" key="4">
    <source>
        <dbReference type="Google" id="ProtNLM"/>
    </source>
</evidence>
<name>A0AAU7LWI8_9BURK</name>
<feature type="chain" id="PRO_5043313612" description="DUF5666 domain-containing protein" evidence="2">
    <location>
        <begin position="26"/>
        <end position="243"/>
    </location>
</feature>
<evidence type="ECO:0000256" key="1">
    <source>
        <dbReference type="SAM" id="MobiDB-lite"/>
    </source>
</evidence>
<dbReference type="EMBL" id="CP157675">
    <property type="protein sequence ID" value="XBP72011.1"/>
    <property type="molecule type" value="Genomic_DNA"/>
</dbReference>
<dbReference type="AlphaFoldDB" id="A0AAU7LWI8"/>
<keyword evidence="2" id="KW-0732">Signal</keyword>
<proteinExistence type="predicted"/>
<gene>
    <name evidence="3" type="ORF">ABLV49_09520</name>
</gene>
<accession>A0AAU7LWI8</accession>
<evidence type="ECO:0000313" key="3">
    <source>
        <dbReference type="EMBL" id="XBP72011.1"/>
    </source>
</evidence>
<dbReference type="RefSeq" id="WP_349281341.1">
    <property type="nucleotide sequence ID" value="NZ_CBCSCU010000002.1"/>
</dbReference>
<organism evidence="3">
    <name type="scientific">Polaromonas hydrogenivorans</name>
    <dbReference type="NCBI Taxonomy" id="335476"/>
    <lineage>
        <taxon>Bacteria</taxon>
        <taxon>Pseudomonadati</taxon>
        <taxon>Pseudomonadota</taxon>
        <taxon>Betaproteobacteria</taxon>
        <taxon>Burkholderiales</taxon>
        <taxon>Comamonadaceae</taxon>
        <taxon>Polaromonas</taxon>
    </lineage>
</organism>